<keyword evidence="4" id="KW-0963">Cytoplasm</keyword>
<evidence type="ECO:0000313" key="10">
    <source>
        <dbReference type="EMBL" id="WOO42668.1"/>
    </source>
</evidence>
<dbReference type="PANTHER" id="PTHR10938">
    <property type="entry name" value="TRANSLATION INITIATION FACTOR IF-3"/>
    <property type="match status" value="1"/>
</dbReference>
<dbReference type="EMBL" id="CP136920">
    <property type="protein sequence ID" value="WOO42668.1"/>
    <property type="molecule type" value="Genomic_DNA"/>
</dbReference>
<dbReference type="SUPFAM" id="SSF54364">
    <property type="entry name" value="Translation initiation factor IF3, N-terminal domain"/>
    <property type="match status" value="1"/>
</dbReference>
<dbReference type="GO" id="GO:0003743">
    <property type="term" value="F:translation initiation factor activity"/>
    <property type="evidence" value="ECO:0007669"/>
    <property type="project" value="UniProtKB-UniRule"/>
</dbReference>
<dbReference type="InterPro" id="IPR036787">
    <property type="entry name" value="T_IF-3_N_sf"/>
</dbReference>
<dbReference type="FunFam" id="3.30.110.10:FF:000001">
    <property type="entry name" value="Translation initiation factor IF-3"/>
    <property type="match status" value="1"/>
</dbReference>
<dbReference type="Gene3D" id="3.10.20.80">
    <property type="entry name" value="Translation initiation factor 3 (IF-3), N-terminal domain"/>
    <property type="match status" value="1"/>
</dbReference>
<dbReference type="InterPro" id="IPR001288">
    <property type="entry name" value="Translation_initiation_fac_3"/>
</dbReference>
<dbReference type="Pfam" id="PF05198">
    <property type="entry name" value="IF3_N"/>
    <property type="match status" value="1"/>
</dbReference>
<dbReference type="InterPro" id="IPR019815">
    <property type="entry name" value="Translation_initiation_fac_3_C"/>
</dbReference>
<comment type="function">
    <text evidence="4 6">IF-3 binds to the 30S ribosomal subunit and shifts the equilibrium between 70S ribosomes and their 50S and 30S subunits in favor of the free subunits, thus enhancing the availability of 30S subunits on which protein synthesis initiation begins.</text>
</comment>
<feature type="domain" description="Translation initiation factor 3 N-terminal" evidence="9">
    <location>
        <begin position="21"/>
        <end position="88"/>
    </location>
</feature>
<dbReference type="Proteomes" id="UP001304300">
    <property type="component" value="Chromosome"/>
</dbReference>
<evidence type="ECO:0000256" key="7">
    <source>
        <dbReference type="SAM" id="MobiDB-lite"/>
    </source>
</evidence>
<dbReference type="GO" id="GO:0032790">
    <property type="term" value="P:ribosome disassembly"/>
    <property type="evidence" value="ECO:0007669"/>
    <property type="project" value="TreeGrafter"/>
</dbReference>
<keyword evidence="3 4" id="KW-0648">Protein biosynthesis</keyword>
<dbReference type="GO" id="GO:0043022">
    <property type="term" value="F:ribosome binding"/>
    <property type="evidence" value="ECO:0007669"/>
    <property type="project" value="UniProtKB-ARBA"/>
</dbReference>
<evidence type="ECO:0000256" key="5">
    <source>
        <dbReference type="NCBIfam" id="TIGR00168"/>
    </source>
</evidence>
<comment type="similarity">
    <text evidence="1 4 6">Belongs to the IF-3 family.</text>
</comment>
<feature type="compositionally biased region" description="Basic residues" evidence="7">
    <location>
        <begin position="9"/>
        <end position="18"/>
    </location>
</feature>
<evidence type="ECO:0000256" key="4">
    <source>
        <dbReference type="HAMAP-Rule" id="MF_00080"/>
    </source>
</evidence>
<dbReference type="InterPro" id="IPR019814">
    <property type="entry name" value="Translation_initiation_fac_3_N"/>
</dbReference>
<organism evidence="10 11">
    <name type="scientific">Rubellicoccus peritrichatus</name>
    <dbReference type="NCBI Taxonomy" id="3080537"/>
    <lineage>
        <taxon>Bacteria</taxon>
        <taxon>Pseudomonadati</taxon>
        <taxon>Verrucomicrobiota</taxon>
        <taxon>Opitutia</taxon>
        <taxon>Puniceicoccales</taxon>
        <taxon>Cerasicoccaceae</taxon>
        <taxon>Rubellicoccus</taxon>
    </lineage>
</organism>
<dbReference type="Gene3D" id="3.30.110.10">
    <property type="entry name" value="Translation initiation factor 3 (IF-3), C-terminal domain"/>
    <property type="match status" value="1"/>
</dbReference>
<comment type="subunit">
    <text evidence="4 6">Monomer.</text>
</comment>
<keyword evidence="2 4" id="KW-0396">Initiation factor</keyword>
<evidence type="ECO:0000256" key="1">
    <source>
        <dbReference type="ARBA" id="ARBA00005439"/>
    </source>
</evidence>
<dbReference type="RefSeq" id="WP_317835193.1">
    <property type="nucleotide sequence ID" value="NZ_CP136920.1"/>
</dbReference>
<dbReference type="NCBIfam" id="TIGR00168">
    <property type="entry name" value="infC"/>
    <property type="match status" value="1"/>
</dbReference>
<dbReference type="InterPro" id="IPR019813">
    <property type="entry name" value="Translation_initiation_fac3_CS"/>
</dbReference>
<feature type="compositionally biased region" description="Basic and acidic residues" evidence="7">
    <location>
        <begin position="202"/>
        <end position="212"/>
    </location>
</feature>
<feature type="region of interest" description="Disordered" evidence="7">
    <location>
        <begin position="1"/>
        <end position="22"/>
    </location>
</feature>
<dbReference type="FunFam" id="3.10.20.80:FF:000001">
    <property type="entry name" value="Translation initiation factor IF-3"/>
    <property type="match status" value="1"/>
</dbReference>
<name>A0AAQ3QSM7_9BACT</name>
<feature type="domain" description="Translation initiation factor 3 C-terminal" evidence="8">
    <location>
        <begin position="95"/>
        <end position="178"/>
    </location>
</feature>
<dbReference type="InterPro" id="IPR036788">
    <property type="entry name" value="T_IF-3_C_sf"/>
</dbReference>
<evidence type="ECO:0000256" key="2">
    <source>
        <dbReference type="ARBA" id="ARBA00022540"/>
    </source>
</evidence>
<comment type="subcellular location">
    <subcellularLocation>
        <location evidence="4 6">Cytoplasm</location>
    </subcellularLocation>
</comment>
<dbReference type="Pfam" id="PF00707">
    <property type="entry name" value="IF3_C"/>
    <property type="match status" value="1"/>
</dbReference>
<dbReference type="PANTHER" id="PTHR10938:SF0">
    <property type="entry name" value="TRANSLATION INITIATION FACTOR IF-3, MITOCHONDRIAL"/>
    <property type="match status" value="1"/>
</dbReference>
<proteinExistence type="inferred from homology"/>
<dbReference type="AlphaFoldDB" id="A0AAQ3QSM7"/>
<dbReference type="KEGG" id="puo:RZN69_06155"/>
<evidence type="ECO:0000256" key="6">
    <source>
        <dbReference type="RuleBase" id="RU000646"/>
    </source>
</evidence>
<accession>A0AAQ3QSM7</accession>
<evidence type="ECO:0000259" key="8">
    <source>
        <dbReference type="Pfam" id="PF00707"/>
    </source>
</evidence>
<feature type="compositionally biased region" description="Acidic residues" evidence="7">
    <location>
        <begin position="192"/>
        <end position="201"/>
    </location>
</feature>
<dbReference type="SUPFAM" id="SSF55200">
    <property type="entry name" value="Translation initiation factor IF3, C-terminal domain"/>
    <property type="match status" value="1"/>
</dbReference>
<gene>
    <name evidence="4 10" type="primary">infC</name>
    <name evidence="10" type="ORF">RZN69_06155</name>
</gene>
<protein>
    <recommendedName>
        <fullName evidence="4 5">Translation initiation factor IF-3</fullName>
    </recommendedName>
</protein>
<dbReference type="PROSITE" id="PS00938">
    <property type="entry name" value="IF3"/>
    <property type="match status" value="1"/>
</dbReference>
<feature type="region of interest" description="Disordered" evidence="7">
    <location>
        <begin position="185"/>
        <end position="212"/>
    </location>
</feature>
<keyword evidence="11" id="KW-1185">Reference proteome</keyword>
<sequence>MGKHPFSGRGRRNFNRGPRKNERIRVPEIRVIGPDGQNAGIMKTREALELAKGAGLDLLEISPNAKPPVCRILDYGKYMYEQSKKDKESKSTQARMKEVKFRVRVDQHDYMTKIRHGEQFLWKGSKVKLTLMFRGREMEHKELGFDVIKRAVKDLDHIATPDNQPRLAGRNITMTVSPLPANRRKLKWTADGDYEEPEEESHDSGDEHEEHS</sequence>
<dbReference type="HAMAP" id="MF_00080">
    <property type="entry name" value="IF_3"/>
    <property type="match status" value="1"/>
</dbReference>
<evidence type="ECO:0000313" key="11">
    <source>
        <dbReference type="Proteomes" id="UP001304300"/>
    </source>
</evidence>
<evidence type="ECO:0000259" key="9">
    <source>
        <dbReference type="Pfam" id="PF05198"/>
    </source>
</evidence>
<dbReference type="GO" id="GO:0016020">
    <property type="term" value="C:membrane"/>
    <property type="evidence" value="ECO:0007669"/>
    <property type="project" value="TreeGrafter"/>
</dbReference>
<dbReference type="GO" id="GO:0005829">
    <property type="term" value="C:cytosol"/>
    <property type="evidence" value="ECO:0007669"/>
    <property type="project" value="TreeGrafter"/>
</dbReference>
<reference evidence="10 11" key="1">
    <citation type="submission" date="2023-10" db="EMBL/GenBank/DDBJ databases">
        <title>Rubellicoccus peritrichatus gen. nov., sp. nov., isolated from an algae of coral reef tank.</title>
        <authorList>
            <person name="Luo J."/>
        </authorList>
    </citation>
    <scope>NUCLEOTIDE SEQUENCE [LARGE SCALE GENOMIC DNA]</scope>
    <source>
        <strain evidence="10 11">CR14</strain>
    </source>
</reference>
<evidence type="ECO:0000256" key="3">
    <source>
        <dbReference type="ARBA" id="ARBA00022917"/>
    </source>
</evidence>